<reference evidence="10" key="1">
    <citation type="submission" date="2021-01" db="EMBL/GenBank/DDBJ databases">
        <title>A chromosome-scale assembly of European eel, Anguilla anguilla.</title>
        <authorList>
            <person name="Henkel C."/>
            <person name="Jong-Raadsen S.A."/>
            <person name="Dufour S."/>
            <person name="Weltzien F.-A."/>
            <person name="Palstra A.P."/>
            <person name="Pelster B."/>
            <person name="Spaink H.P."/>
            <person name="Van Den Thillart G.E."/>
            <person name="Jansen H."/>
            <person name="Zahm M."/>
            <person name="Klopp C."/>
            <person name="Cedric C."/>
            <person name="Louis A."/>
            <person name="Berthelot C."/>
            <person name="Parey E."/>
            <person name="Roest Crollius H."/>
            <person name="Montfort J."/>
            <person name="Robinson-Rechavi M."/>
            <person name="Bucao C."/>
            <person name="Bouchez O."/>
            <person name="Gislard M."/>
            <person name="Lluch J."/>
            <person name="Milhes M."/>
            <person name="Lampietro C."/>
            <person name="Lopez Roques C."/>
            <person name="Donnadieu C."/>
            <person name="Braasch I."/>
            <person name="Desvignes T."/>
            <person name="Postlethwait J."/>
            <person name="Bobe J."/>
            <person name="Guiguen Y."/>
            <person name="Dirks R."/>
        </authorList>
    </citation>
    <scope>NUCLEOTIDE SEQUENCE</scope>
    <source>
        <strain evidence="10">Tag_6206</strain>
        <tissue evidence="10">Liver</tissue>
    </source>
</reference>
<keyword evidence="8" id="KW-0408">Iron</keyword>
<dbReference type="PANTHER" id="PTHR10720:SF1">
    <property type="entry name" value="HEME OXYGENASE 1"/>
    <property type="match status" value="1"/>
</dbReference>
<evidence type="ECO:0000256" key="6">
    <source>
        <dbReference type="ARBA" id="ARBA00022824"/>
    </source>
</evidence>
<comment type="subcellular location">
    <subcellularLocation>
        <location evidence="1">Endoplasmic reticulum</location>
    </subcellularLocation>
</comment>
<accession>A0A9D3MS50</accession>
<dbReference type="AlphaFoldDB" id="A0A9D3MS50"/>
<dbReference type="PROSITE" id="PS00593">
    <property type="entry name" value="HEME_OXYGENASE"/>
    <property type="match status" value="2"/>
</dbReference>
<dbReference type="PRINTS" id="PR00088">
    <property type="entry name" value="HAEMOXYGNASE"/>
</dbReference>
<proteinExistence type="inferred from homology"/>
<evidence type="ECO:0000256" key="1">
    <source>
        <dbReference type="ARBA" id="ARBA00004240"/>
    </source>
</evidence>
<sequence length="580" mass="65476">MVAALEAYGETAIINLTENLRFTEALWRHSNKNLLSFIEMEDDKKSKMENVHSTDCDLSEQIKSVTKDSHVRAENTELMLSYQKGQISLQQYKLLLCSLHEIYRALEEELDRNSSHPGVAPIYFPQELARLESLEKDLEYFYGQNWRERVIVPAATHRYAQRLRQVGKENPEFLVAHAYTRYLGDLSGGQVLGRITQKSLGLSGGEGLSFFSFPGVTSPNRFKQLYRSRMNSVELSQEAREGVLEEAVRAFECNIEVFDDLQRMLSRNGVAEKEAGPRCRHASDVKRRAPHGAETEKCARADDAQSGDSDLSEQIKSVTKDSHVRAENTELMLSYQKGNISLQQYKLLLCSLHEIYRALEEELDRNSSHPGVAPIYFPQELARLESLEKDLEYFYGQNWRERVIVPAATHRYAQRLRQVGKENPEFLVAHAYTRYLGDLSGGQVLGRITQKSLGLSGGEGLSFFSFPGVTSPNRFKQLYRSRMNSVELSQEAREGVLEEAVRAFECNIEVFDDIQKILSVTEKANMQHREATHNGYMSHGAATLAKTLPASLLSPASPLLRLLLGVCVAVATVGMGMYAF</sequence>
<dbReference type="CDD" id="cd19165">
    <property type="entry name" value="HemeO"/>
    <property type="match status" value="2"/>
</dbReference>
<gene>
    <name evidence="10" type="ORF">ANANG_G00031830</name>
</gene>
<evidence type="ECO:0000313" key="11">
    <source>
        <dbReference type="Proteomes" id="UP001044222"/>
    </source>
</evidence>
<feature type="region of interest" description="Disordered" evidence="9">
    <location>
        <begin position="272"/>
        <end position="320"/>
    </location>
</feature>
<dbReference type="EMBL" id="JAFIRN010000002">
    <property type="protein sequence ID" value="KAG5853907.1"/>
    <property type="molecule type" value="Genomic_DNA"/>
</dbReference>
<feature type="compositionally biased region" description="Basic and acidic residues" evidence="9">
    <location>
        <begin position="272"/>
        <end position="303"/>
    </location>
</feature>
<organism evidence="10 11">
    <name type="scientific">Anguilla anguilla</name>
    <name type="common">European freshwater eel</name>
    <name type="synonym">Muraena anguilla</name>
    <dbReference type="NCBI Taxonomy" id="7936"/>
    <lineage>
        <taxon>Eukaryota</taxon>
        <taxon>Metazoa</taxon>
        <taxon>Chordata</taxon>
        <taxon>Craniata</taxon>
        <taxon>Vertebrata</taxon>
        <taxon>Euteleostomi</taxon>
        <taxon>Actinopterygii</taxon>
        <taxon>Neopterygii</taxon>
        <taxon>Teleostei</taxon>
        <taxon>Anguilliformes</taxon>
        <taxon>Anguillidae</taxon>
        <taxon>Anguilla</taxon>
    </lineage>
</organism>
<dbReference type="EC" id="1.14.14.18" evidence="3"/>
<evidence type="ECO:0000313" key="10">
    <source>
        <dbReference type="EMBL" id="KAG5853907.1"/>
    </source>
</evidence>
<dbReference type="GO" id="GO:0005783">
    <property type="term" value="C:endoplasmic reticulum"/>
    <property type="evidence" value="ECO:0007669"/>
    <property type="project" value="UniProtKB-SubCell"/>
</dbReference>
<dbReference type="PANTHER" id="PTHR10720">
    <property type="entry name" value="HEME OXYGENASE"/>
    <property type="match status" value="1"/>
</dbReference>
<dbReference type="GO" id="GO:0046872">
    <property type="term" value="F:metal ion binding"/>
    <property type="evidence" value="ECO:0007669"/>
    <property type="project" value="UniProtKB-KW"/>
</dbReference>
<name>A0A9D3MS50_ANGAN</name>
<dbReference type="Pfam" id="PF01126">
    <property type="entry name" value="Heme_oxygenase"/>
    <property type="match status" value="2"/>
</dbReference>
<dbReference type="GO" id="GO:0020037">
    <property type="term" value="F:heme binding"/>
    <property type="evidence" value="ECO:0007669"/>
    <property type="project" value="TreeGrafter"/>
</dbReference>
<dbReference type="GO" id="GO:0006979">
    <property type="term" value="P:response to oxidative stress"/>
    <property type="evidence" value="ECO:0007669"/>
    <property type="project" value="TreeGrafter"/>
</dbReference>
<evidence type="ECO:0000256" key="4">
    <source>
        <dbReference type="ARBA" id="ARBA00022617"/>
    </source>
</evidence>
<dbReference type="InterPro" id="IPR002051">
    <property type="entry name" value="Haem_Oase"/>
</dbReference>
<feature type="compositionally biased region" description="Polar residues" evidence="9">
    <location>
        <begin position="306"/>
        <end position="317"/>
    </location>
</feature>
<dbReference type="InterPro" id="IPR016084">
    <property type="entry name" value="Haem_Oase-like_multi-hlx"/>
</dbReference>
<dbReference type="InterPro" id="IPR018207">
    <property type="entry name" value="Haem_oxygenase_CS"/>
</dbReference>
<keyword evidence="4" id="KW-0349">Heme</keyword>
<evidence type="ECO:0000256" key="7">
    <source>
        <dbReference type="ARBA" id="ARBA00023002"/>
    </source>
</evidence>
<dbReference type="GO" id="GO:0042167">
    <property type="term" value="P:heme catabolic process"/>
    <property type="evidence" value="ECO:0007669"/>
    <property type="project" value="TreeGrafter"/>
</dbReference>
<comment type="similarity">
    <text evidence="2">Belongs to the heme oxygenase family.</text>
</comment>
<protein>
    <recommendedName>
        <fullName evidence="3">heme oxygenase (biliverdin-producing)</fullName>
        <ecNumber evidence="3">1.14.14.18</ecNumber>
    </recommendedName>
</protein>
<dbReference type="GO" id="GO:0006788">
    <property type="term" value="P:heme oxidation"/>
    <property type="evidence" value="ECO:0007669"/>
    <property type="project" value="InterPro"/>
</dbReference>
<dbReference type="InterPro" id="IPR016053">
    <property type="entry name" value="Haem_Oase-like"/>
</dbReference>
<comment type="caution">
    <text evidence="10">The sequence shown here is derived from an EMBL/GenBank/DDBJ whole genome shotgun (WGS) entry which is preliminary data.</text>
</comment>
<keyword evidence="5" id="KW-0479">Metal-binding</keyword>
<keyword evidence="6" id="KW-0256">Endoplasmic reticulum</keyword>
<dbReference type="SUPFAM" id="SSF48613">
    <property type="entry name" value="Heme oxygenase-like"/>
    <property type="match status" value="2"/>
</dbReference>
<dbReference type="FunFam" id="1.20.910.10:FF:000001">
    <property type="entry name" value="Heme oxygenase 1"/>
    <property type="match status" value="2"/>
</dbReference>
<evidence type="ECO:0000256" key="9">
    <source>
        <dbReference type="SAM" id="MobiDB-lite"/>
    </source>
</evidence>
<keyword evidence="7" id="KW-0560">Oxidoreductase</keyword>
<dbReference type="Gene3D" id="1.20.910.10">
    <property type="entry name" value="Heme oxygenase-like"/>
    <property type="match status" value="2"/>
</dbReference>
<keyword evidence="11" id="KW-1185">Reference proteome</keyword>
<evidence type="ECO:0000256" key="3">
    <source>
        <dbReference type="ARBA" id="ARBA00012360"/>
    </source>
</evidence>
<evidence type="ECO:0000256" key="8">
    <source>
        <dbReference type="ARBA" id="ARBA00023004"/>
    </source>
</evidence>
<dbReference type="GO" id="GO:0004392">
    <property type="term" value="F:heme oxygenase (decyclizing) activity"/>
    <property type="evidence" value="ECO:0007669"/>
    <property type="project" value="UniProtKB-EC"/>
</dbReference>
<evidence type="ECO:0000256" key="5">
    <source>
        <dbReference type="ARBA" id="ARBA00022723"/>
    </source>
</evidence>
<evidence type="ECO:0000256" key="2">
    <source>
        <dbReference type="ARBA" id="ARBA00006134"/>
    </source>
</evidence>
<dbReference type="Proteomes" id="UP001044222">
    <property type="component" value="Unassembled WGS sequence"/>
</dbReference>